<evidence type="ECO:0000259" key="2">
    <source>
        <dbReference type="Pfam" id="PF23635"/>
    </source>
</evidence>
<dbReference type="InterPro" id="IPR011043">
    <property type="entry name" value="Gal_Oxase/kelch_b-propeller"/>
</dbReference>
<name>A0A5J9VXS7_9POAL</name>
<evidence type="ECO:0000313" key="4">
    <source>
        <dbReference type="Proteomes" id="UP000324897"/>
    </source>
</evidence>
<comment type="caution">
    <text evidence="3">The sequence shown here is derived from an EMBL/GenBank/DDBJ whole genome shotgun (WGS) entry which is preliminary data.</text>
</comment>
<dbReference type="InterPro" id="IPR036047">
    <property type="entry name" value="F-box-like_dom_sf"/>
</dbReference>
<proteinExistence type="predicted"/>
<feature type="domain" description="F-box protein AT5G49610-like beta-propeller" evidence="2">
    <location>
        <begin position="99"/>
        <end position="355"/>
    </location>
</feature>
<dbReference type="Gramene" id="TVU40728">
    <property type="protein sequence ID" value="TVU40728"/>
    <property type="gene ID" value="EJB05_14201"/>
</dbReference>
<dbReference type="SUPFAM" id="SSF81383">
    <property type="entry name" value="F-box domain"/>
    <property type="match status" value="1"/>
</dbReference>
<dbReference type="PANTHER" id="PTHR32133">
    <property type="entry name" value="OS07G0120400 PROTEIN"/>
    <property type="match status" value="1"/>
</dbReference>
<dbReference type="InterPro" id="IPR001810">
    <property type="entry name" value="F-box_dom"/>
</dbReference>
<dbReference type="Proteomes" id="UP000324897">
    <property type="component" value="Chromosome 4"/>
</dbReference>
<evidence type="ECO:0000259" key="1">
    <source>
        <dbReference type="Pfam" id="PF00646"/>
    </source>
</evidence>
<accession>A0A5J9VXS7</accession>
<sequence length="361" mass="40015">MAAPPELIDDAIAEILLRLPPDDPACLARAALVCKPWRRVLSDPAFPRRYREFHPTPPLLGFLHNRYESYDEASTRFVAAAAGVSPFSPTFYPGDRWTLDCRHGRVLFRCIEPTIGLVVWDPITGNEHYIPDPETIHLSYVAAVLCAVDGCDHLNCHSGPFLVVVVRDQLDCYNIVTRVCVYSSEIRAWSDKQEACIDFQCDTKLSPCLLAGDALYFMGELDLGLVKYDLGLQDLSVMDTPKEYHEWAGFVMTAEGDRLGLASVQDYSLHLWSLQAGATGTDGWVHRVIDLKALLPVDALSASPELIGYAEGSNTIFMNTSAGAFAMELNSKKVRKIGEKGRYSSILPYMSFYTPGTEAPL</sequence>
<dbReference type="EMBL" id="RWGY01000007">
    <property type="protein sequence ID" value="TVU40728.1"/>
    <property type="molecule type" value="Genomic_DNA"/>
</dbReference>
<organism evidence="3 4">
    <name type="scientific">Eragrostis curvula</name>
    <name type="common">weeping love grass</name>
    <dbReference type="NCBI Taxonomy" id="38414"/>
    <lineage>
        <taxon>Eukaryota</taxon>
        <taxon>Viridiplantae</taxon>
        <taxon>Streptophyta</taxon>
        <taxon>Embryophyta</taxon>
        <taxon>Tracheophyta</taxon>
        <taxon>Spermatophyta</taxon>
        <taxon>Magnoliopsida</taxon>
        <taxon>Liliopsida</taxon>
        <taxon>Poales</taxon>
        <taxon>Poaceae</taxon>
        <taxon>PACMAD clade</taxon>
        <taxon>Chloridoideae</taxon>
        <taxon>Eragrostideae</taxon>
        <taxon>Eragrostidinae</taxon>
        <taxon>Eragrostis</taxon>
    </lineage>
</organism>
<gene>
    <name evidence="3" type="ORF">EJB05_14201</name>
</gene>
<keyword evidence="4" id="KW-1185">Reference proteome</keyword>
<dbReference type="SUPFAM" id="SSF50965">
    <property type="entry name" value="Galactose oxidase, central domain"/>
    <property type="match status" value="1"/>
</dbReference>
<feature type="domain" description="F-box" evidence="1">
    <location>
        <begin position="7"/>
        <end position="47"/>
    </location>
</feature>
<dbReference type="PANTHER" id="PTHR32133:SF408">
    <property type="entry name" value="OS07G0120400 PROTEIN"/>
    <property type="match status" value="1"/>
</dbReference>
<dbReference type="Pfam" id="PF00646">
    <property type="entry name" value="F-box"/>
    <property type="match status" value="1"/>
</dbReference>
<evidence type="ECO:0000313" key="3">
    <source>
        <dbReference type="EMBL" id="TVU40728.1"/>
    </source>
</evidence>
<feature type="non-terminal residue" evidence="3">
    <location>
        <position position="1"/>
    </location>
</feature>
<dbReference type="Gene3D" id="1.20.1280.50">
    <property type="match status" value="1"/>
</dbReference>
<dbReference type="InterPro" id="IPR056594">
    <property type="entry name" value="AT5G49610-like_b-prop"/>
</dbReference>
<protein>
    <submittedName>
        <fullName evidence="3">Uncharacterized protein</fullName>
    </submittedName>
</protein>
<reference evidence="3 4" key="1">
    <citation type="journal article" date="2019" name="Sci. Rep.">
        <title>A high-quality genome of Eragrostis curvula grass provides insights into Poaceae evolution and supports new strategies to enhance forage quality.</title>
        <authorList>
            <person name="Carballo J."/>
            <person name="Santos B.A.C.M."/>
            <person name="Zappacosta D."/>
            <person name="Garbus I."/>
            <person name="Selva J.P."/>
            <person name="Gallo C.A."/>
            <person name="Diaz A."/>
            <person name="Albertini E."/>
            <person name="Caccamo M."/>
            <person name="Echenique V."/>
        </authorList>
    </citation>
    <scope>NUCLEOTIDE SEQUENCE [LARGE SCALE GENOMIC DNA]</scope>
    <source>
        <strain evidence="4">cv. Victoria</strain>
        <tissue evidence="3">Leaf</tissue>
    </source>
</reference>
<dbReference type="AlphaFoldDB" id="A0A5J9VXS7"/>
<dbReference type="Pfam" id="PF23635">
    <property type="entry name" value="Beta-prop_AT5G49610-like"/>
    <property type="match status" value="1"/>
</dbReference>